<dbReference type="InterPro" id="IPR025049">
    <property type="entry name" value="Mfa-like_1"/>
</dbReference>
<name>A0ABT7NMS9_9SPHI</name>
<proteinExistence type="predicted"/>
<reference evidence="2" key="2">
    <citation type="journal article" date="2022" name="Sci. Total Environ.">
        <title>Prevalence, transmission, and molecular epidemiology of tet(X)-positive bacteria among humans, animals, and environmental niches in China: An epidemiological, and genomic-based study.</title>
        <authorList>
            <person name="Dong N."/>
            <person name="Zeng Y."/>
            <person name="Cai C."/>
            <person name="Sun C."/>
            <person name="Lu J."/>
            <person name="Liu C."/>
            <person name="Zhou H."/>
            <person name="Sun Q."/>
            <person name="Shu L."/>
            <person name="Wang H."/>
            <person name="Wang Y."/>
            <person name="Wang S."/>
            <person name="Wu C."/>
            <person name="Chan E.W."/>
            <person name="Chen G."/>
            <person name="Shen Z."/>
            <person name="Chen S."/>
            <person name="Zhang R."/>
        </authorList>
    </citation>
    <scope>NUCLEOTIDE SEQUENCE</scope>
    <source>
        <strain evidence="2">R1692</strain>
    </source>
</reference>
<dbReference type="Proteomes" id="UP001170954">
    <property type="component" value="Unassembled WGS sequence"/>
</dbReference>
<accession>A0ABT7NMS9</accession>
<dbReference type="Pfam" id="PF13149">
    <property type="entry name" value="Mfa_like_1"/>
    <property type="match status" value="1"/>
</dbReference>
<gene>
    <name evidence="2" type="ORF">HX018_09900</name>
</gene>
<evidence type="ECO:0000313" key="2">
    <source>
        <dbReference type="EMBL" id="MDM1048549.1"/>
    </source>
</evidence>
<dbReference type="RefSeq" id="WP_286651325.1">
    <property type="nucleotide sequence ID" value="NZ_JACAGK010000024.1"/>
</dbReference>
<sequence>MGASRMFLTCAGLLIAAVMLGSCSKENFTGKSGDPKLVINVAGIVAQSQPATNKAESAVELGGISSSSKSKPSIKVGQFTMDVHTSKEEMDLNLKQPSILNSTAKNVSNNGSLRSAVVKMDDGVKYRVLLFNTTTNRMEKAVVATAGVALEIDVFEGQTYKWYAYSYNSSDQADLGSIDLETPNIYSQPDMPLLYASGEVTSVHGSTPISINFQHQMAQLRVEVDTKGMFADIVDISANYAANTIKGGEFNLLTGAFQGNLYTDESIGLLNFTNKDADSEQVKVASYYTADVNTKSFEVEFFDLKVKLMNGTTETLTEKFPDGGTVVFGDYTGSSKGKILNGVMKMWKVFPRKTILHVEGNSAYSYGASVPTLASGAFLRSPYNFGPQSNYMRVEGFNHVVIPADAGKLQAQLANPATYPDVVIAGMFAGFNAADYDALYNYIEREGVVFLMVETETINVENFMSKLFGTKIDAVINDVAGAVYKMTTEDPDVLNYCFGDVRGVYWGQDGSHSLYLKGIPESAVVTYTGSSRNRPPATGLTMFRHKTKHFFYVGDTSFLSCNHQNGEYPNYIYFPFATTSDGHDFPVPKSKFGAAAISGAPDYPQFNYINYTKVYNSVIFGNVFARLVATSHYMGINRNP</sequence>
<reference evidence="2" key="1">
    <citation type="submission" date="2020-06" db="EMBL/GenBank/DDBJ databases">
        <authorList>
            <person name="Dong N."/>
        </authorList>
    </citation>
    <scope>NUCLEOTIDE SEQUENCE</scope>
    <source>
        <strain evidence="2">R1692</strain>
    </source>
</reference>
<comment type="caution">
    <text evidence="2">The sequence shown here is derived from an EMBL/GenBank/DDBJ whole genome shotgun (WGS) entry which is preliminary data.</text>
</comment>
<feature type="signal peptide" evidence="1">
    <location>
        <begin position="1"/>
        <end position="24"/>
    </location>
</feature>
<protein>
    <submittedName>
        <fullName evidence="2">Fimbrillin family protein</fullName>
    </submittedName>
</protein>
<dbReference type="PROSITE" id="PS51257">
    <property type="entry name" value="PROKAR_LIPOPROTEIN"/>
    <property type="match status" value="1"/>
</dbReference>
<dbReference type="EMBL" id="JACAGK010000024">
    <property type="protein sequence ID" value="MDM1048549.1"/>
    <property type="molecule type" value="Genomic_DNA"/>
</dbReference>
<evidence type="ECO:0000313" key="3">
    <source>
        <dbReference type="Proteomes" id="UP001170954"/>
    </source>
</evidence>
<evidence type="ECO:0000256" key="1">
    <source>
        <dbReference type="SAM" id="SignalP"/>
    </source>
</evidence>
<organism evidence="2 3">
    <name type="scientific">Sphingobacterium hotanense</name>
    <dbReference type="NCBI Taxonomy" id="649196"/>
    <lineage>
        <taxon>Bacteria</taxon>
        <taxon>Pseudomonadati</taxon>
        <taxon>Bacteroidota</taxon>
        <taxon>Sphingobacteriia</taxon>
        <taxon>Sphingobacteriales</taxon>
        <taxon>Sphingobacteriaceae</taxon>
        <taxon>Sphingobacterium</taxon>
    </lineage>
</organism>
<keyword evidence="3" id="KW-1185">Reference proteome</keyword>
<feature type="chain" id="PRO_5045054729" evidence="1">
    <location>
        <begin position="25"/>
        <end position="640"/>
    </location>
</feature>
<keyword evidence="1" id="KW-0732">Signal</keyword>